<dbReference type="PROSITE" id="PS51257">
    <property type="entry name" value="PROKAR_LIPOPROTEIN"/>
    <property type="match status" value="1"/>
</dbReference>
<proteinExistence type="predicted"/>
<dbReference type="RefSeq" id="XP_040742937.1">
    <property type="nucleotide sequence ID" value="XM_040883814.1"/>
</dbReference>
<organism evidence="1 2">
    <name type="scientific">Linderina pennispora</name>
    <dbReference type="NCBI Taxonomy" id="61395"/>
    <lineage>
        <taxon>Eukaryota</taxon>
        <taxon>Fungi</taxon>
        <taxon>Fungi incertae sedis</taxon>
        <taxon>Zoopagomycota</taxon>
        <taxon>Kickxellomycotina</taxon>
        <taxon>Kickxellomycetes</taxon>
        <taxon>Kickxellales</taxon>
        <taxon>Kickxellaceae</taxon>
        <taxon>Linderina</taxon>
    </lineage>
</organism>
<keyword evidence="2" id="KW-1185">Reference proteome</keyword>
<protein>
    <submittedName>
        <fullName evidence="1">Uncharacterized protein</fullName>
    </submittedName>
</protein>
<evidence type="ECO:0000313" key="2">
    <source>
        <dbReference type="Proteomes" id="UP000193922"/>
    </source>
</evidence>
<reference evidence="1 2" key="1">
    <citation type="submission" date="2016-07" db="EMBL/GenBank/DDBJ databases">
        <title>Pervasive Adenine N6-methylation of Active Genes in Fungi.</title>
        <authorList>
            <consortium name="DOE Joint Genome Institute"/>
            <person name="Mondo S.J."/>
            <person name="Dannebaum R.O."/>
            <person name="Kuo R.C."/>
            <person name="Labutti K."/>
            <person name="Haridas S."/>
            <person name="Kuo A."/>
            <person name="Salamov A."/>
            <person name="Ahrendt S.R."/>
            <person name="Lipzen A."/>
            <person name="Sullivan W."/>
            <person name="Andreopoulos W.B."/>
            <person name="Clum A."/>
            <person name="Lindquist E."/>
            <person name="Daum C."/>
            <person name="Ramamoorthy G.K."/>
            <person name="Gryganskyi A."/>
            <person name="Culley D."/>
            <person name="Magnuson J.K."/>
            <person name="James T.Y."/>
            <person name="O'Malley M.A."/>
            <person name="Stajich J.E."/>
            <person name="Spatafora J.W."/>
            <person name="Visel A."/>
            <person name="Grigoriev I.V."/>
        </authorList>
    </citation>
    <scope>NUCLEOTIDE SEQUENCE [LARGE SCALE GENOMIC DNA]</scope>
    <source>
        <strain evidence="1 2">ATCC 12442</strain>
    </source>
</reference>
<dbReference type="AlphaFoldDB" id="A0A1Y1W760"/>
<dbReference type="EMBL" id="MCFD01000008">
    <property type="protein sequence ID" value="ORX69205.1"/>
    <property type="molecule type" value="Genomic_DNA"/>
</dbReference>
<gene>
    <name evidence="1" type="ORF">DL89DRAFT_172960</name>
</gene>
<name>A0A1Y1W760_9FUNG</name>
<sequence length="129" mass="13973">MPRALCLPWLSRISIGIHAGQIASGCLLRAASPSMRDPYVQSTKYSAWPTKSSRLACEHLDILDLDQAARLDNGLIIGRPHNLPATGRHSVHRHLVVELVAVAQQNAVQLHPFGNSNDRAGTGLLVDAQ</sequence>
<evidence type="ECO:0000313" key="1">
    <source>
        <dbReference type="EMBL" id="ORX69205.1"/>
    </source>
</evidence>
<accession>A0A1Y1W760</accession>
<dbReference type="GeneID" id="63800462"/>
<comment type="caution">
    <text evidence="1">The sequence shown here is derived from an EMBL/GenBank/DDBJ whole genome shotgun (WGS) entry which is preliminary data.</text>
</comment>
<dbReference type="Proteomes" id="UP000193922">
    <property type="component" value="Unassembled WGS sequence"/>
</dbReference>